<dbReference type="AlphaFoldDB" id="A0A7J0BZA4"/>
<sequence>MSGCRPLSQEEVIQAANAFTGRFVVRNRCLFILGVLAGFRIREMLSLRVADVTACGKVRLTVRVARRYMKGKQESRVVYLAPEARRAILDQVRALGYPGSEVFLFRAQGDENKAISYTQARRVLQDAFACCGIAEDVATHSMRKTFANETYEFMLSQVAEGRGIDPFMEVSQALGHKDPKSTTHYLSFRDGNRRAAIRHMGRMLHADVDRS</sequence>
<name>A0A7J0BZA4_9BACT</name>
<keyword evidence="3" id="KW-0233">DNA recombination</keyword>
<dbReference type="Gene3D" id="1.10.443.10">
    <property type="entry name" value="Intergrase catalytic core"/>
    <property type="match status" value="1"/>
</dbReference>
<dbReference type="PANTHER" id="PTHR30349">
    <property type="entry name" value="PHAGE INTEGRASE-RELATED"/>
    <property type="match status" value="1"/>
</dbReference>
<dbReference type="InterPro" id="IPR002104">
    <property type="entry name" value="Integrase_catalytic"/>
</dbReference>
<dbReference type="PANTHER" id="PTHR30349:SF41">
    <property type="entry name" value="INTEGRASE_RECOMBINASE PROTEIN MJ0367-RELATED"/>
    <property type="match status" value="1"/>
</dbReference>
<dbReference type="RefSeq" id="WP_174410918.1">
    <property type="nucleotide sequence ID" value="NZ_BLVP01000036.1"/>
</dbReference>
<feature type="domain" description="Tyr recombinase" evidence="4">
    <location>
        <begin position="2"/>
        <end position="199"/>
    </location>
</feature>
<dbReference type="InterPro" id="IPR013762">
    <property type="entry name" value="Integrase-like_cat_sf"/>
</dbReference>
<dbReference type="Proteomes" id="UP000503820">
    <property type="component" value="Unassembled WGS sequence"/>
</dbReference>
<dbReference type="InterPro" id="IPR011010">
    <property type="entry name" value="DNA_brk_join_enz"/>
</dbReference>
<gene>
    <name evidence="5" type="ORF">DSM19430T_29880</name>
</gene>
<protein>
    <submittedName>
        <fullName evidence="5">Integrase</fullName>
    </submittedName>
</protein>
<dbReference type="EMBL" id="BLVP01000036">
    <property type="protein sequence ID" value="GFM38304.1"/>
    <property type="molecule type" value="Genomic_DNA"/>
</dbReference>
<reference evidence="5 6" key="1">
    <citation type="submission" date="2020-05" db="EMBL/GenBank/DDBJ databases">
        <title>Draft genome sequence of Desulfovibrio psychrotolerans JS1T.</title>
        <authorList>
            <person name="Ueno A."/>
            <person name="Tamazawa S."/>
            <person name="Tamamura S."/>
            <person name="Murakami T."/>
            <person name="Kiyama T."/>
            <person name="Inomata H."/>
            <person name="Amano Y."/>
            <person name="Miyakawa K."/>
            <person name="Tamaki H."/>
            <person name="Naganuma T."/>
            <person name="Kaneko K."/>
        </authorList>
    </citation>
    <scope>NUCLEOTIDE SEQUENCE [LARGE SCALE GENOMIC DNA]</scope>
    <source>
        <strain evidence="5 6">JS1</strain>
    </source>
</reference>
<evidence type="ECO:0000256" key="2">
    <source>
        <dbReference type="ARBA" id="ARBA00023125"/>
    </source>
</evidence>
<dbReference type="GO" id="GO:0006310">
    <property type="term" value="P:DNA recombination"/>
    <property type="evidence" value="ECO:0007669"/>
    <property type="project" value="UniProtKB-KW"/>
</dbReference>
<keyword evidence="2" id="KW-0238">DNA-binding</keyword>
<comment type="similarity">
    <text evidence="1">Belongs to the 'phage' integrase family.</text>
</comment>
<comment type="caution">
    <text evidence="5">The sequence shown here is derived from an EMBL/GenBank/DDBJ whole genome shotgun (WGS) entry which is preliminary data.</text>
</comment>
<evidence type="ECO:0000313" key="5">
    <source>
        <dbReference type="EMBL" id="GFM38304.1"/>
    </source>
</evidence>
<evidence type="ECO:0000313" key="6">
    <source>
        <dbReference type="Proteomes" id="UP000503820"/>
    </source>
</evidence>
<accession>A0A7J0BZA4</accession>
<dbReference type="GO" id="GO:0003677">
    <property type="term" value="F:DNA binding"/>
    <property type="evidence" value="ECO:0007669"/>
    <property type="project" value="UniProtKB-KW"/>
</dbReference>
<dbReference type="Pfam" id="PF00589">
    <property type="entry name" value="Phage_integrase"/>
    <property type="match status" value="1"/>
</dbReference>
<proteinExistence type="inferred from homology"/>
<evidence type="ECO:0000256" key="1">
    <source>
        <dbReference type="ARBA" id="ARBA00008857"/>
    </source>
</evidence>
<organism evidence="5 6">
    <name type="scientific">Desulfovibrio psychrotolerans</name>
    <dbReference type="NCBI Taxonomy" id="415242"/>
    <lineage>
        <taxon>Bacteria</taxon>
        <taxon>Pseudomonadati</taxon>
        <taxon>Thermodesulfobacteriota</taxon>
        <taxon>Desulfovibrionia</taxon>
        <taxon>Desulfovibrionales</taxon>
        <taxon>Desulfovibrionaceae</taxon>
        <taxon>Desulfovibrio</taxon>
    </lineage>
</organism>
<dbReference type="PROSITE" id="PS51898">
    <property type="entry name" value="TYR_RECOMBINASE"/>
    <property type="match status" value="1"/>
</dbReference>
<dbReference type="InterPro" id="IPR050090">
    <property type="entry name" value="Tyrosine_recombinase_XerCD"/>
</dbReference>
<evidence type="ECO:0000259" key="4">
    <source>
        <dbReference type="PROSITE" id="PS51898"/>
    </source>
</evidence>
<keyword evidence="6" id="KW-1185">Reference proteome</keyword>
<dbReference type="SUPFAM" id="SSF56349">
    <property type="entry name" value="DNA breaking-rejoining enzymes"/>
    <property type="match status" value="1"/>
</dbReference>
<evidence type="ECO:0000256" key="3">
    <source>
        <dbReference type="ARBA" id="ARBA00023172"/>
    </source>
</evidence>
<dbReference type="GO" id="GO:0015074">
    <property type="term" value="P:DNA integration"/>
    <property type="evidence" value="ECO:0007669"/>
    <property type="project" value="InterPro"/>
</dbReference>